<name>A0A0V8IN20_9MICC</name>
<dbReference type="Pfam" id="PF03466">
    <property type="entry name" value="LysR_substrate"/>
    <property type="match status" value="1"/>
</dbReference>
<dbReference type="PANTHER" id="PTHR30346">
    <property type="entry name" value="TRANSCRIPTIONAL DUAL REGULATOR HCAR-RELATED"/>
    <property type="match status" value="1"/>
</dbReference>
<dbReference type="OrthoDB" id="3636008at2"/>
<dbReference type="GO" id="GO:0032993">
    <property type="term" value="C:protein-DNA complex"/>
    <property type="evidence" value="ECO:0007669"/>
    <property type="project" value="TreeGrafter"/>
</dbReference>
<dbReference type="Gene3D" id="3.40.190.10">
    <property type="entry name" value="Periplasmic binding protein-like II"/>
    <property type="match status" value="2"/>
</dbReference>
<sequence length="285" mass="31016">MNVELRYLRALVAVVDAETFTDAAIELGTSQAAVSRSIAALEQALGLRILQRTTRSFTPTPVGERIIAHARRVLDELALLERVAGDHGSELRVGYAWSALGRRTIALQRQWEELHPDVSLVWVQSNAPSGGLADGSADVAVRRRPLTEGRFTSTPIGAEARFAALAASDTLARRRVLRMADFAGRTIAVDRRTGTTSEELWPEESRPAGFRPVQGVDEWLTLISTGQALGMSSEATAAQNPRPGVAYRPVRDAPPIEVFLACWRDDPSPLVADFIRLARAAYLPG</sequence>
<proteinExistence type="inferred from homology"/>
<keyword evidence="2" id="KW-0805">Transcription regulation</keyword>
<evidence type="ECO:0000313" key="6">
    <source>
        <dbReference type="EMBL" id="KSU76133.1"/>
    </source>
</evidence>
<comment type="similarity">
    <text evidence="1">Belongs to the LysR transcriptional regulatory family.</text>
</comment>
<dbReference type="PANTHER" id="PTHR30346:SF0">
    <property type="entry name" value="HCA OPERON TRANSCRIPTIONAL ACTIVATOR HCAR"/>
    <property type="match status" value="1"/>
</dbReference>
<dbReference type="EMBL" id="LNQM01000004">
    <property type="protein sequence ID" value="KSU76133.1"/>
    <property type="molecule type" value="Genomic_DNA"/>
</dbReference>
<dbReference type="InterPro" id="IPR036388">
    <property type="entry name" value="WH-like_DNA-bd_sf"/>
</dbReference>
<evidence type="ECO:0000256" key="3">
    <source>
        <dbReference type="ARBA" id="ARBA00023125"/>
    </source>
</evidence>
<evidence type="ECO:0000256" key="2">
    <source>
        <dbReference type="ARBA" id="ARBA00023015"/>
    </source>
</evidence>
<dbReference type="Pfam" id="PF00126">
    <property type="entry name" value="HTH_1"/>
    <property type="match status" value="1"/>
</dbReference>
<dbReference type="InterPro" id="IPR000847">
    <property type="entry name" value="LysR_HTH_N"/>
</dbReference>
<evidence type="ECO:0000259" key="5">
    <source>
        <dbReference type="PROSITE" id="PS50931"/>
    </source>
</evidence>
<dbReference type="AlphaFoldDB" id="A0A0V8IN20"/>
<evidence type="ECO:0000313" key="7">
    <source>
        <dbReference type="Proteomes" id="UP000053199"/>
    </source>
</evidence>
<dbReference type="Gene3D" id="1.10.10.10">
    <property type="entry name" value="Winged helix-like DNA-binding domain superfamily/Winged helix DNA-binding domain"/>
    <property type="match status" value="1"/>
</dbReference>
<dbReference type="PROSITE" id="PS50931">
    <property type="entry name" value="HTH_LYSR"/>
    <property type="match status" value="1"/>
</dbReference>
<gene>
    <name evidence="6" type="ORF">AS031_12285</name>
</gene>
<dbReference type="FunFam" id="1.10.10.10:FF:000001">
    <property type="entry name" value="LysR family transcriptional regulator"/>
    <property type="match status" value="1"/>
</dbReference>
<dbReference type="GO" id="GO:0003677">
    <property type="term" value="F:DNA binding"/>
    <property type="evidence" value="ECO:0007669"/>
    <property type="project" value="UniProtKB-KW"/>
</dbReference>
<keyword evidence="4" id="KW-0804">Transcription</keyword>
<dbReference type="GO" id="GO:0003700">
    <property type="term" value="F:DNA-binding transcription factor activity"/>
    <property type="evidence" value="ECO:0007669"/>
    <property type="project" value="InterPro"/>
</dbReference>
<reference evidence="6 7" key="1">
    <citation type="journal article" date="2014" name="Arch. Microbiol.">
        <title>Arthrobacter enclensis sp. nov., isolated from sediment sample.</title>
        <authorList>
            <person name="Dastager S.G."/>
            <person name="Liu Q."/>
            <person name="Tang S.K."/>
            <person name="Krishnamurthi S."/>
            <person name="Lee J.C."/>
            <person name="Li W.J."/>
        </authorList>
    </citation>
    <scope>NUCLEOTIDE SEQUENCE [LARGE SCALE GENOMIC DNA]</scope>
    <source>
        <strain evidence="6 7">NIO-1008</strain>
    </source>
</reference>
<dbReference type="SUPFAM" id="SSF46785">
    <property type="entry name" value="Winged helix' DNA-binding domain"/>
    <property type="match status" value="1"/>
</dbReference>
<protein>
    <submittedName>
        <fullName evidence="6">LysR family transcriptional regulator</fullName>
    </submittedName>
</protein>
<dbReference type="InterPro" id="IPR036390">
    <property type="entry name" value="WH_DNA-bd_sf"/>
</dbReference>
<dbReference type="STRING" id="993070.AS031_12285"/>
<keyword evidence="3" id="KW-0238">DNA-binding</keyword>
<dbReference type="RefSeq" id="WP_058268425.1">
    <property type="nucleotide sequence ID" value="NZ_FMAZ01000004.1"/>
</dbReference>
<evidence type="ECO:0000256" key="4">
    <source>
        <dbReference type="ARBA" id="ARBA00023163"/>
    </source>
</evidence>
<accession>A0A0V8IN20</accession>
<dbReference type="InterPro" id="IPR005119">
    <property type="entry name" value="LysR_subst-bd"/>
</dbReference>
<organism evidence="6 7">
    <name type="scientific">Pseudarthrobacter enclensis</name>
    <dbReference type="NCBI Taxonomy" id="993070"/>
    <lineage>
        <taxon>Bacteria</taxon>
        <taxon>Bacillati</taxon>
        <taxon>Actinomycetota</taxon>
        <taxon>Actinomycetes</taxon>
        <taxon>Micrococcales</taxon>
        <taxon>Micrococcaceae</taxon>
        <taxon>Pseudarthrobacter</taxon>
    </lineage>
</organism>
<keyword evidence="7" id="KW-1185">Reference proteome</keyword>
<dbReference type="PRINTS" id="PR00039">
    <property type="entry name" value="HTHLYSR"/>
</dbReference>
<dbReference type="Proteomes" id="UP000053199">
    <property type="component" value="Unassembled WGS sequence"/>
</dbReference>
<feature type="domain" description="HTH lysR-type" evidence="5">
    <location>
        <begin position="3"/>
        <end position="60"/>
    </location>
</feature>
<dbReference type="SUPFAM" id="SSF53850">
    <property type="entry name" value="Periplasmic binding protein-like II"/>
    <property type="match status" value="1"/>
</dbReference>
<comment type="caution">
    <text evidence="6">The sequence shown here is derived from an EMBL/GenBank/DDBJ whole genome shotgun (WGS) entry which is preliminary data.</text>
</comment>
<evidence type="ECO:0000256" key="1">
    <source>
        <dbReference type="ARBA" id="ARBA00009437"/>
    </source>
</evidence>